<proteinExistence type="predicted"/>
<feature type="compositionally biased region" description="Pro residues" evidence="1">
    <location>
        <begin position="22"/>
        <end position="33"/>
    </location>
</feature>
<dbReference type="AlphaFoldDB" id="A0A8C1PKC2"/>
<dbReference type="Ensembl" id="ENSCCRT00010118156.1">
    <property type="protein sequence ID" value="ENSCCRP00010106297.1"/>
    <property type="gene ID" value="ENSCCRG00010046856.1"/>
</dbReference>
<evidence type="ECO:0000313" key="3">
    <source>
        <dbReference type="Proteomes" id="UP000694427"/>
    </source>
</evidence>
<reference evidence="2" key="1">
    <citation type="submission" date="2025-08" db="UniProtKB">
        <authorList>
            <consortium name="Ensembl"/>
        </authorList>
    </citation>
    <scope>IDENTIFICATION</scope>
</reference>
<sequence>LLKCKVFFICVSAAAFQQGKIPPTPFPGAPPPGGSLLPHLNISGPLRPGMRQARPMGGPPMVYPSPHGMMPGGGPSMRPPMGGPTQMMPGPHVTQPPARPVISAIRTGVSRFAL</sequence>
<evidence type="ECO:0000313" key="2">
    <source>
        <dbReference type="Ensembl" id="ENSCCRP00010106297.1"/>
    </source>
</evidence>
<feature type="region of interest" description="Disordered" evidence="1">
    <location>
        <begin position="20"/>
        <end position="98"/>
    </location>
</feature>
<reference evidence="2" key="2">
    <citation type="submission" date="2025-09" db="UniProtKB">
        <authorList>
            <consortium name="Ensembl"/>
        </authorList>
    </citation>
    <scope>IDENTIFICATION</scope>
</reference>
<dbReference type="Proteomes" id="UP000694427">
    <property type="component" value="Unplaced"/>
</dbReference>
<evidence type="ECO:0000256" key="1">
    <source>
        <dbReference type="SAM" id="MobiDB-lite"/>
    </source>
</evidence>
<organism evidence="2 3">
    <name type="scientific">Cyprinus carpio</name>
    <name type="common">Common carp</name>
    <dbReference type="NCBI Taxonomy" id="7962"/>
    <lineage>
        <taxon>Eukaryota</taxon>
        <taxon>Metazoa</taxon>
        <taxon>Chordata</taxon>
        <taxon>Craniata</taxon>
        <taxon>Vertebrata</taxon>
        <taxon>Euteleostomi</taxon>
        <taxon>Actinopterygii</taxon>
        <taxon>Neopterygii</taxon>
        <taxon>Teleostei</taxon>
        <taxon>Ostariophysi</taxon>
        <taxon>Cypriniformes</taxon>
        <taxon>Cyprinidae</taxon>
        <taxon>Cyprininae</taxon>
        <taxon>Cyprinus</taxon>
    </lineage>
</organism>
<protein>
    <submittedName>
        <fullName evidence="2">Uncharacterized protein</fullName>
    </submittedName>
</protein>
<name>A0A8C1PKC2_CYPCA</name>
<keyword evidence="3" id="KW-1185">Reference proteome</keyword>
<accession>A0A8C1PKC2</accession>